<dbReference type="InterPro" id="IPR012341">
    <property type="entry name" value="6hp_glycosidase-like_sf"/>
</dbReference>
<dbReference type="Proteomes" id="UP000323410">
    <property type="component" value="Unassembled WGS sequence"/>
</dbReference>
<keyword evidence="4" id="KW-1185">Reference proteome</keyword>
<dbReference type="SUPFAM" id="SSF48208">
    <property type="entry name" value="Six-hairpin glycosidases"/>
    <property type="match status" value="1"/>
</dbReference>
<dbReference type="RefSeq" id="WP_148599712.1">
    <property type="nucleotide sequence ID" value="NZ_VSLD01000001.1"/>
</dbReference>
<dbReference type="OrthoDB" id="3902805at2"/>
<dbReference type="PANTHER" id="PTHR31616:SF0">
    <property type="entry name" value="GLUCAN 1,4-ALPHA-GLUCOSIDASE"/>
    <property type="match status" value="1"/>
</dbReference>
<protein>
    <submittedName>
        <fullName evidence="3">Glycoside hydrolase family 15 protein</fullName>
    </submittedName>
</protein>
<keyword evidence="3" id="KW-0378">Hydrolase</keyword>
<name>A0A5D0XV38_9MICC</name>
<reference evidence="3 4" key="1">
    <citation type="submission" date="2019-08" db="EMBL/GenBank/DDBJ databases">
        <title>Genone of Arthrobacter echini P9.</title>
        <authorList>
            <person name="Bowman J.P."/>
        </authorList>
    </citation>
    <scope>NUCLEOTIDE SEQUENCE [LARGE SCALE GENOMIC DNA]</scope>
    <source>
        <strain evidence="3 4">P9</strain>
    </source>
</reference>
<dbReference type="GO" id="GO:0005975">
    <property type="term" value="P:carbohydrate metabolic process"/>
    <property type="evidence" value="ECO:0007669"/>
    <property type="project" value="InterPro"/>
</dbReference>
<comment type="caution">
    <text evidence="3">The sequence shown here is derived from an EMBL/GenBank/DDBJ whole genome shotgun (WGS) entry which is preliminary data.</text>
</comment>
<proteinExistence type="predicted"/>
<dbReference type="EMBL" id="VSLD01000001">
    <property type="protein sequence ID" value="TYD00410.1"/>
    <property type="molecule type" value="Genomic_DNA"/>
</dbReference>
<sequence>MAVRDDAGFADIRSYAAIGDGRTVALVALDGSIDWYPTPDLDSTPSFARLLDAREGFLSLAPAGEYTTDRRYVDGTNVLETTYTTAGGTARVTDSLNTGVAGRLPWGELARRVDGLTGAVDMAWSITPGSCFGTASAWIDGTSDQPILRIDGVGLAICGIDHGPRTPEGRTVEGRFTTSEGSRHLVAVVSTHDEPLPLPDPRTIDDGVDRTIRNWQAWSDTVDYTGDYRREVLRSALALKLLLHSPSGSIAAAATTSLPESAGGGKNWDYRYAWVRDTAYTLHALTRVGLREEVHAAVSWMLKNLRSQGSDLEVFTRLNGSTPEGTNNPDLTGWRNNGPVVDGNPAAGQLQLGVFGDLFDLIWQYVQSGHVLDPTTMRQLAEIADLTCDIWQSRDAGIWELPEERHYVSSKLGCWNALKCAVLLAERGQLHGPVDRWIAERDRIRAWVNENGWSEERQSYIWYPGSTELDASILLHAMSGFDTGDRMSSTIDALRSELGAGPLLYRYSGMQEEEATFVACAYWTVSALAAVGRRDEAVELMEELLPLANDVGILAEMIEPSDNAFMGNIPQGLSHLALIHAALTLSTDGSPEGQGADPT</sequence>
<dbReference type="PANTHER" id="PTHR31616">
    <property type="entry name" value="TREHALASE"/>
    <property type="match status" value="1"/>
</dbReference>
<organism evidence="3 4">
    <name type="scientific">Arthrobacter echini</name>
    <dbReference type="NCBI Taxonomy" id="1529066"/>
    <lineage>
        <taxon>Bacteria</taxon>
        <taxon>Bacillati</taxon>
        <taxon>Actinomycetota</taxon>
        <taxon>Actinomycetes</taxon>
        <taxon>Micrococcales</taxon>
        <taxon>Micrococcaceae</taxon>
        <taxon>Arthrobacter</taxon>
    </lineage>
</organism>
<dbReference type="InterPro" id="IPR008928">
    <property type="entry name" value="6-hairpin_glycosidase_sf"/>
</dbReference>
<feature type="domain" description="Trehalase-like N-terminal" evidence="2">
    <location>
        <begin position="14"/>
        <end position="138"/>
    </location>
</feature>
<evidence type="ECO:0000259" key="1">
    <source>
        <dbReference type="Pfam" id="PF00723"/>
    </source>
</evidence>
<gene>
    <name evidence="3" type="ORF">FQ377_02890</name>
</gene>
<dbReference type="AlphaFoldDB" id="A0A5D0XV38"/>
<evidence type="ECO:0000313" key="4">
    <source>
        <dbReference type="Proteomes" id="UP000323410"/>
    </source>
</evidence>
<dbReference type="Pfam" id="PF19291">
    <property type="entry name" value="TREH_N"/>
    <property type="match status" value="1"/>
</dbReference>
<accession>A0A5D0XV38</accession>
<dbReference type="Gene3D" id="1.50.10.10">
    <property type="match status" value="1"/>
</dbReference>
<evidence type="ECO:0000313" key="3">
    <source>
        <dbReference type="EMBL" id="TYD00410.1"/>
    </source>
</evidence>
<dbReference type="InterPro" id="IPR011613">
    <property type="entry name" value="GH15-like"/>
</dbReference>
<dbReference type="Pfam" id="PF00723">
    <property type="entry name" value="Glyco_hydro_15"/>
    <property type="match status" value="1"/>
</dbReference>
<feature type="domain" description="GH15-like" evidence="1">
    <location>
        <begin position="227"/>
        <end position="582"/>
    </location>
</feature>
<dbReference type="GO" id="GO:0004553">
    <property type="term" value="F:hydrolase activity, hydrolyzing O-glycosyl compounds"/>
    <property type="evidence" value="ECO:0007669"/>
    <property type="project" value="TreeGrafter"/>
</dbReference>
<evidence type="ECO:0000259" key="2">
    <source>
        <dbReference type="Pfam" id="PF19291"/>
    </source>
</evidence>
<dbReference type="InterPro" id="IPR045582">
    <property type="entry name" value="Trehalase-like_N"/>
</dbReference>